<proteinExistence type="predicted"/>
<evidence type="ECO:0000313" key="2">
    <source>
        <dbReference type="EMBL" id="EMO62983.1"/>
    </source>
</evidence>
<evidence type="ECO:0000256" key="1">
    <source>
        <dbReference type="SAM" id="MobiDB-lite"/>
    </source>
</evidence>
<dbReference type="Proteomes" id="UP000012159">
    <property type="component" value="Unassembled WGS sequence"/>
</dbReference>
<name>M6WMI7_LEPBO</name>
<comment type="caution">
    <text evidence="2">The sequence shown here is derived from an EMBL/GenBank/DDBJ whole genome shotgun (WGS) entry which is preliminary data.</text>
</comment>
<sequence length="46" mass="5567">MLIGKKVSNFSKRRKTFPESKKTTNRLPRKFGKIEIINKKRRFDRS</sequence>
<dbReference type="STRING" id="1192866.LEP1GSC133_4078"/>
<dbReference type="AlphaFoldDB" id="M6WMI7"/>
<reference evidence="2 3" key="1">
    <citation type="submission" date="2013-01" db="EMBL/GenBank/DDBJ databases">
        <authorList>
            <person name="Harkins D.M."/>
            <person name="Durkin A.S."/>
            <person name="Brinkac L.M."/>
            <person name="Haft D.H."/>
            <person name="Selengut J.D."/>
            <person name="Sanka R."/>
            <person name="DePew J."/>
            <person name="Purushe J."/>
            <person name="Picardeau M."/>
            <person name="Werts C."/>
            <person name="Goarant C."/>
            <person name="Vinetz J.M."/>
            <person name="Sutton G.G."/>
            <person name="Nierman W.C."/>
            <person name="Fouts D.E."/>
        </authorList>
    </citation>
    <scope>NUCLEOTIDE SEQUENCE [LARGE SCALE GENOMIC DNA]</scope>
    <source>
        <strain evidence="2 3">200901868</strain>
    </source>
</reference>
<evidence type="ECO:0000313" key="3">
    <source>
        <dbReference type="Proteomes" id="UP000012159"/>
    </source>
</evidence>
<organism evidence="2 3">
    <name type="scientific">Leptospira borgpetersenii serovar Pomona str. 200901868</name>
    <dbReference type="NCBI Taxonomy" id="1192866"/>
    <lineage>
        <taxon>Bacteria</taxon>
        <taxon>Pseudomonadati</taxon>
        <taxon>Spirochaetota</taxon>
        <taxon>Spirochaetia</taxon>
        <taxon>Leptospirales</taxon>
        <taxon>Leptospiraceae</taxon>
        <taxon>Leptospira</taxon>
    </lineage>
</organism>
<feature type="region of interest" description="Disordered" evidence="1">
    <location>
        <begin position="1"/>
        <end position="24"/>
    </location>
</feature>
<gene>
    <name evidence="2" type="ORF">LEP1GSC133_4078</name>
</gene>
<dbReference type="EMBL" id="AKWF02000065">
    <property type="protein sequence ID" value="EMO62983.1"/>
    <property type="molecule type" value="Genomic_DNA"/>
</dbReference>
<protein>
    <submittedName>
        <fullName evidence="2">Uncharacterized protein</fullName>
    </submittedName>
</protein>
<accession>M6WMI7</accession>